<accession>A0ABP5G0E3</accession>
<keyword evidence="2 6" id="KW-0489">Methyltransferase</keyword>
<dbReference type="PANTHER" id="PTHR10629">
    <property type="entry name" value="CYTOSINE-SPECIFIC METHYLTRANSFERASE"/>
    <property type="match status" value="1"/>
</dbReference>
<dbReference type="Proteomes" id="UP001501461">
    <property type="component" value="Unassembled WGS sequence"/>
</dbReference>
<dbReference type="Pfam" id="PF00145">
    <property type="entry name" value="DNA_methylase"/>
    <property type="match status" value="3"/>
</dbReference>
<dbReference type="PROSITE" id="PS51679">
    <property type="entry name" value="SAM_MT_C5"/>
    <property type="match status" value="1"/>
</dbReference>
<evidence type="ECO:0000256" key="1">
    <source>
        <dbReference type="ARBA" id="ARBA00011975"/>
    </source>
</evidence>
<dbReference type="InterPro" id="IPR029063">
    <property type="entry name" value="SAM-dependent_MTases_sf"/>
</dbReference>
<dbReference type="EC" id="2.1.1.37" evidence="1"/>
<proteinExistence type="inferred from homology"/>
<evidence type="ECO:0000313" key="7">
    <source>
        <dbReference type="EMBL" id="GAA2036360.1"/>
    </source>
</evidence>
<comment type="similarity">
    <text evidence="6">Belongs to the class I-like SAM-binding methyltransferase superfamily. C5-methyltransferase family.</text>
</comment>
<keyword evidence="3 6" id="KW-0808">Transferase</keyword>
<keyword evidence="8" id="KW-1185">Reference proteome</keyword>
<feature type="active site" evidence="6">
    <location>
        <position position="75"/>
    </location>
</feature>
<dbReference type="Gene3D" id="3.90.120.10">
    <property type="entry name" value="DNA Methylase, subunit A, domain 2"/>
    <property type="match status" value="1"/>
</dbReference>
<keyword evidence="4 6" id="KW-0949">S-adenosyl-L-methionine</keyword>
<gene>
    <name evidence="7" type="ORF">GCM10009720_16160</name>
</gene>
<dbReference type="InterPro" id="IPR001525">
    <property type="entry name" value="C5_MeTfrase"/>
</dbReference>
<dbReference type="RefSeq" id="WP_343957389.1">
    <property type="nucleotide sequence ID" value="NZ_BAAAMN010000028.1"/>
</dbReference>
<protein>
    <recommendedName>
        <fullName evidence="1">DNA (cytosine-5-)-methyltransferase</fullName>
        <ecNumber evidence="1">2.1.1.37</ecNumber>
    </recommendedName>
</protein>
<dbReference type="Gene3D" id="3.40.50.150">
    <property type="entry name" value="Vaccinia Virus protein VP39"/>
    <property type="match status" value="1"/>
</dbReference>
<evidence type="ECO:0000256" key="2">
    <source>
        <dbReference type="ARBA" id="ARBA00022603"/>
    </source>
</evidence>
<dbReference type="SUPFAM" id="SSF53335">
    <property type="entry name" value="S-adenosyl-L-methionine-dependent methyltransferases"/>
    <property type="match status" value="1"/>
</dbReference>
<evidence type="ECO:0000256" key="4">
    <source>
        <dbReference type="ARBA" id="ARBA00022691"/>
    </source>
</evidence>
<evidence type="ECO:0000256" key="6">
    <source>
        <dbReference type="PROSITE-ProRule" id="PRU01016"/>
    </source>
</evidence>
<dbReference type="PRINTS" id="PR00105">
    <property type="entry name" value="C5METTRFRASE"/>
</dbReference>
<comment type="caution">
    <text evidence="7">The sequence shown here is derived from an EMBL/GenBank/DDBJ whole genome shotgun (WGS) entry which is preliminary data.</text>
</comment>
<evidence type="ECO:0000256" key="3">
    <source>
        <dbReference type="ARBA" id="ARBA00022679"/>
    </source>
</evidence>
<name>A0ABP5G0E3_9MICC</name>
<dbReference type="InterPro" id="IPR050390">
    <property type="entry name" value="C5-Methyltransferase"/>
</dbReference>
<organism evidence="7 8">
    <name type="scientific">Yaniella flava</name>
    <dbReference type="NCBI Taxonomy" id="287930"/>
    <lineage>
        <taxon>Bacteria</taxon>
        <taxon>Bacillati</taxon>
        <taxon>Actinomycetota</taxon>
        <taxon>Actinomycetes</taxon>
        <taxon>Micrococcales</taxon>
        <taxon>Micrococcaceae</taxon>
        <taxon>Yaniella</taxon>
    </lineage>
</organism>
<reference evidence="8" key="1">
    <citation type="journal article" date="2019" name="Int. J. Syst. Evol. Microbiol.">
        <title>The Global Catalogue of Microorganisms (GCM) 10K type strain sequencing project: providing services to taxonomists for standard genome sequencing and annotation.</title>
        <authorList>
            <consortium name="The Broad Institute Genomics Platform"/>
            <consortium name="The Broad Institute Genome Sequencing Center for Infectious Disease"/>
            <person name="Wu L."/>
            <person name="Ma J."/>
        </authorList>
    </citation>
    <scope>NUCLEOTIDE SEQUENCE [LARGE SCALE GENOMIC DNA]</scope>
    <source>
        <strain evidence="8">JCM 13595</strain>
    </source>
</reference>
<keyword evidence="5" id="KW-0680">Restriction system</keyword>
<dbReference type="EMBL" id="BAAAMN010000028">
    <property type="protein sequence ID" value="GAA2036360.1"/>
    <property type="molecule type" value="Genomic_DNA"/>
</dbReference>
<dbReference type="PANTHER" id="PTHR10629:SF52">
    <property type="entry name" value="DNA (CYTOSINE-5)-METHYLTRANSFERASE 1"/>
    <property type="match status" value="1"/>
</dbReference>
<evidence type="ECO:0000256" key="5">
    <source>
        <dbReference type="ARBA" id="ARBA00022747"/>
    </source>
</evidence>
<evidence type="ECO:0000313" key="8">
    <source>
        <dbReference type="Proteomes" id="UP001501461"/>
    </source>
</evidence>
<sequence>MQTSPKPSSLTAIDLFAGPGGWDVACQQLGIDVTGYEWDDAAVATRKAAGHQTVHGDIRAYEPVAADVLIASPSCQSFSVAGNGAGRKALDQVLSDIQRIANGETIDLYSYDDDRTALVLTPLIWAISMHNAGTPYRHIAFEQVPPVKPVWEAMLTVLETLGYRGEVGLVQAEAHGVPQTRKRAILVASLDHQATLPAPTHSKYHPRNPQKMDENVLPWVSMAQALGWGMTQRPTMTVTAGGGATGGAEPFGNSARKGMKKARREGKWADDISGVEVSISPFFLQGNQKPTGEQYQRRHGDTPAMAVTTNSHLYKVGDTGEPVEESGMVYDTNNTTRWGEDDEARYQRPVEHPAPTTTASLSRHTIGPKGFTTDQRRQALAEHDRGAKIVPAKNPVLRPSPYAGMLFNGGGRPLDEHRPAPVMTASAGGNHSHIVDMSGGQFIEEYHREVINGTQPPLADAPLRRLTATEAATLQSFPSDYPFQGTKTKVFEQIGNAVPPLLALHILNELTGKQS</sequence>